<dbReference type="STRING" id="112413.SAMN05421854_102706"/>
<evidence type="ECO:0000259" key="2">
    <source>
        <dbReference type="Pfam" id="PF07905"/>
    </source>
</evidence>
<dbReference type="InterPro" id="IPR025736">
    <property type="entry name" value="PucR_C-HTH_dom"/>
</dbReference>
<dbReference type="Gene3D" id="1.10.10.2840">
    <property type="entry name" value="PucR C-terminal helix-turn-helix domain"/>
    <property type="match status" value="1"/>
</dbReference>
<dbReference type="OrthoDB" id="2973014at2"/>
<protein>
    <submittedName>
        <fullName evidence="5">PucR family transcriptional regulator</fullName>
    </submittedName>
    <submittedName>
        <fullName evidence="6">Purine catabolism regulatory protein</fullName>
    </submittedName>
</protein>
<feature type="domain" description="CdaR GGDEF-like" evidence="4">
    <location>
        <begin position="284"/>
        <end position="395"/>
    </location>
</feature>
<reference evidence="6 7" key="1">
    <citation type="submission" date="2016-10" db="EMBL/GenBank/DDBJ databases">
        <authorList>
            <person name="de Groot N.N."/>
        </authorList>
    </citation>
    <scope>NUCLEOTIDE SEQUENCE [LARGE SCALE GENOMIC DNA]</scope>
    <source>
        <strain evidence="6 7">DSM 44637</strain>
    </source>
</reference>
<evidence type="ECO:0000256" key="1">
    <source>
        <dbReference type="ARBA" id="ARBA00006754"/>
    </source>
</evidence>
<feature type="domain" description="Purine catabolism PurC-like" evidence="2">
    <location>
        <begin position="7"/>
        <end position="128"/>
    </location>
</feature>
<gene>
    <name evidence="5" type="ORF">G3I59_12185</name>
    <name evidence="6" type="ORF">SAMN05421854_102706</name>
</gene>
<dbReference type="InterPro" id="IPR041522">
    <property type="entry name" value="CdaR_GGDEF"/>
</dbReference>
<reference evidence="5 8" key="2">
    <citation type="submission" date="2020-01" db="EMBL/GenBank/DDBJ databases">
        <title>Insect and environment-associated Actinomycetes.</title>
        <authorList>
            <person name="Currrie C."/>
            <person name="Chevrette M."/>
            <person name="Carlson C."/>
            <person name="Stubbendieck R."/>
            <person name="Wendt-Pienkowski E."/>
        </authorList>
    </citation>
    <scope>NUCLEOTIDE SEQUENCE [LARGE SCALE GENOMIC DNA]</scope>
    <source>
        <strain evidence="5 8">SID8386</strain>
    </source>
</reference>
<dbReference type="PANTHER" id="PTHR33744">
    <property type="entry name" value="CARBOHYDRATE DIACID REGULATOR"/>
    <property type="match status" value="1"/>
</dbReference>
<dbReference type="InterPro" id="IPR042070">
    <property type="entry name" value="PucR_C-HTH_sf"/>
</dbReference>
<dbReference type="EMBL" id="FOWC01000002">
    <property type="protein sequence ID" value="SFO64119.1"/>
    <property type="molecule type" value="Genomic_DNA"/>
</dbReference>
<dbReference type="Pfam" id="PF13556">
    <property type="entry name" value="HTH_30"/>
    <property type="match status" value="1"/>
</dbReference>
<dbReference type="InterPro" id="IPR051448">
    <property type="entry name" value="CdaR-like_regulators"/>
</dbReference>
<name>A0A1I5IUN3_9PSEU</name>
<evidence type="ECO:0000313" key="5">
    <source>
        <dbReference type="EMBL" id="NEC56325.1"/>
    </source>
</evidence>
<dbReference type="RefSeq" id="WP_093573190.1">
    <property type="nucleotide sequence ID" value="NZ_FOWC01000002.1"/>
</dbReference>
<feature type="domain" description="PucR C-terminal helix-turn-helix" evidence="3">
    <location>
        <begin position="448"/>
        <end position="504"/>
    </location>
</feature>
<dbReference type="Pfam" id="PF17853">
    <property type="entry name" value="GGDEF_2"/>
    <property type="match status" value="1"/>
</dbReference>
<evidence type="ECO:0000313" key="7">
    <source>
        <dbReference type="Proteomes" id="UP000199137"/>
    </source>
</evidence>
<proteinExistence type="inferred from homology"/>
<keyword evidence="8" id="KW-1185">Reference proteome</keyword>
<dbReference type="Proteomes" id="UP000470404">
    <property type="component" value="Unassembled WGS sequence"/>
</dbReference>
<comment type="similarity">
    <text evidence="1">Belongs to the CdaR family.</text>
</comment>
<evidence type="ECO:0000259" key="3">
    <source>
        <dbReference type="Pfam" id="PF13556"/>
    </source>
</evidence>
<evidence type="ECO:0000313" key="8">
    <source>
        <dbReference type="Proteomes" id="UP000470404"/>
    </source>
</evidence>
<dbReference type="Pfam" id="PF07905">
    <property type="entry name" value="PucR"/>
    <property type="match status" value="1"/>
</dbReference>
<dbReference type="InterPro" id="IPR012914">
    <property type="entry name" value="PucR_dom"/>
</dbReference>
<dbReference type="PANTHER" id="PTHR33744:SF1">
    <property type="entry name" value="DNA-BINDING TRANSCRIPTIONAL ACTIVATOR ADER"/>
    <property type="match status" value="1"/>
</dbReference>
<accession>A0A1I5IUN3</accession>
<evidence type="ECO:0000259" key="4">
    <source>
        <dbReference type="Pfam" id="PF17853"/>
    </source>
</evidence>
<dbReference type="Proteomes" id="UP000199137">
    <property type="component" value="Unassembled WGS sequence"/>
</dbReference>
<sequence length="517" mass="54834">MDLTLRDVLELPVMAAGSPVVRSAADRVDVPVRSVHVSELSDVAGTLTSDVLVLSIGRAFAEPGFDPVAYVRSLREAGAIGLVVDPWERPKALPSGLVQAARAVRFPLVELRGTIRFIEVTEIVHARIVNAHYERLRLAERAHEAFSTVGSASQAPDAVLAHAADLIGLPVVLEDRTHRALAFAGAGSAESLLRDWPARSRRVPFSAATAVGGPEGWMCTPVGPPRERWGRLVVPAHSAEQPSAWMVLERAAEALTVGKLLEHSPLSVEIEAQGDLLRDLLHGADEGSVRARARALGLAAAAYYAVLVCRPARAGQERALLDAVLTSDGIGGVLAEGRVAAVFPCASVTAEKALLERVVAAVPAGLAAAFGAAGPVRRLGELPAALQEAVHVADVESPGAPGLRRAGDLGVRGLLWWLREHPRLHEFTEAQLRPLLTLPEPRASRTFATLRAFVEAGYSMTEFAKALNLSRPAAYSRLATIERLLGVDLSDPDTRLSVHLAVLAHGHRDSASGAPAQ</sequence>
<evidence type="ECO:0000313" key="6">
    <source>
        <dbReference type="EMBL" id="SFO64119.1"/>
    </source>
</evidence>
<dbReference type="AlphaFoldDB" id="A0A1I5IUN3"/>
<organism evidence="6 7">
    <name type="scientific">Amycolatopsis rubida</name>
    <dbReference type="NCBI Taxonomy" id="112413"/>
    <lineage>
        <taxon>Bacteria</taxon>
        <taxon>Bacillati</taxon>
        <taxon>Actinomycetota</taxon>
        <taxon>Actinomycetes</taxon>
        <taxon>Pseudonocardiales</taxon>
        <taxon>Pseudonocardiaceae</taxon>
        <taxon>Amycolatopsis</taxon>
    </lineage>
</organism>
<dbReference type="EMBL" id="JAAGNC010000068">
    <property type="protein sequence ID" value="NEC56325.1"/>
    <property type="molecule type" value="Genomic_DNA"/>
</dbReference>